<evidence type="ECO:0000256" key="1">
    <source>
        <dbReference type="SAM" id="MobiDB-lite"/>
    </source>
</evidence>
<sequence>MSTGTTGLPPKFPSFPASVPEIYSFLTPRHRPESLDYPRPRFPAPVWVNFFWANEGSNPSIFSIKLFYNGVFTKFPERRYIKGKEKYVDLVDIAEFSVHDIDEMTDILGCVEEGKSLYYHFKRPLSDLYTGLFALACDSDINHLRTYVEKHNLIEVYTEHEVDHCGKPPYEPQFEAQGFDHDMLWKCTTVQDFHHAMEKLNKLNNDCYEWVKYIPPQHWARSHFTGRVYCDGLLKNLCESINSQLQKEREQPIITCLEFIREYLMVRIVLVQKTASGSACNGGPSRKGKADGAGKKANGDRKKANGARKGGNQMVIGRKIMVLGKKKLVLERKERMLFEEVFSSMYVV</sequence>
<feature type="region of interest" description="Disordered" evidence="1">
    <location>
        <begin position="276"/>
        <end position="309"/>
    </location>
</feature>
<dbReference type="InterPro" id="IPR058594">
    <property type="entry name" value="PB1-like_dom_pln"/>
</dbReference>
<name>A0AA35Z0F2_LACSI</name>
<evidence type="ECO:0000313" key="4">
    <source>
        <dbReference type="Proteomes" id="UP001177003"/>
    </source>
</evidence>
<dbReference type="Proteomes" id="UP001177003">
    <property type="component" value="Chromosome 5"/>
</dbReference>
<feature type="compositionally biased region" description="Basic and acidic residues" evidence="1">
    <location>
        <begin position="288"/>
        <end position="303"/>
    </location>
</feature>
<reference evidence="3" key="1">
    <citation type="submission" date="2023-04" db="EMBL/GenBank/DDBJ databases">
        <authorList>
            <person name="Vijverberg K."/>
            <person name="Xiong W."/>
            <person name="Schranz E."/>
        </authorList>
    </citation>
    <scope>NUCLEOTIDE SEQUENCE</scope>
</reference>
<dbReference type="PANTHER" id="PTHR31973">
    <property type="entry name" value="POLYPROTEIN, PUTATIVE-RELATED"/>
    <property type="match status" value="1"/>
</dbReference>
<dbReference type="PANTHER" id="PTHR31973:SF190">
    <property type="entry name" value="MULE TRANSPOSASE DOMAIN-CONTAINING PROTEIN"/>
    <property type="match status" value="1"/>
</dbReference>
<feature type="domain" description="PB1-like" evidence="2">
    <location>
        <begin position="62"/>
        <end position="160"/>
    </location>
</feature>
<dbReference type="EMBL" id="OX465081">
    <property type="protein sequence ID" value="CAI9283529.1"/>
    <property type="molecule type" value="Genomic_DNA"/>
</dbReference>
<organism evidence="3 4">
    <name type="scientific">Lactuca saligna</name>
    <name type="common">Willowleaf lettuce</name>
    <dbReference type="NCBI Taxonomy" id="75948"/>
    <lineage>
        <taxon>Eukaryota</taxon>
        <taxon>Viridiplantae</taxon>
        <taxon>Streptophyta</taxon>
        <taxon>Embryophyta</taxon>
        <taxon>Tracheophyta</taxon>
        <taxon>Spermatophyta</taxon>
        <taxon>Magnoliopsida</taxon>
        <taxon>eudicotyledons</taxon>
        <taxon>Gunneridae</taxon>
        <taxon>Pentapetalae</taxon>
        <taxon>asterids</taxon>
        <taxon>campanulids</taxon>
        <taxon>Asterales</taxon>
        <taxon>Asteraceae</taxon>
        <taxon>Cichorioideae</taxon>
        <taxon>Cichorieae</taxon>
        <taxon>Lactucinae</taxon>
        <taxon>Lactuca</taxon>
    </lineage>
</organism>
<protein>
    <recommendedName>
        <fullName evidence="2">PB1-like domain-containing protein</fullName>
    </recommendedName>
</protein>
<gene>
    <name evidence="3" type="ORF">LSALG_LOCUS23117</name>
</gene>
<evidence type="ECO:0000313" key="3">
    <source>
        <dbReference type="EMBL" id="CAI9283529.1"/>
    </source>
</evidence>
<dbReference type="Pfam" id="PF26130">
    <property type="entry name" value="PB1-like"/>
    <property type="match status" value="1"/>
</dbReference>
<evidence type="ECO:0000259" key="2">
    <source>
        <dbReference type="Pfam" id="PF26130"/>
    </source>
</evidence>
<keyword evidence="4" id="KW-1185">Reference proteome</keyword>
<accession>A0AA35Z0F2</accession>
<proteinExistence type="predicted"/>
<dbReference type="AlphaFoldDB" id="A0AA35Z0F2"/>